<dbReference type="GO" id="GO:0004743">
    <property type="term" value="F:pyruvate kinase activity"/>
    <property type="evidence" value="ECO:0007669"/>
    <property type="project" value="UniProtKB-EC"/>
</dbReference>
<dbReference type="InterPro" id="IPR015813">
    <property type="entry name" value="Pyrv/PenolPyrv_kinase-like_dom"/>
</dbReference>
<feature type="non-terminal residue" evidence="13">
    <location>
        <position position="44"/>
    </location>
</feature>
<evidence type="ECO:0000256" key="5">
    <source>
        <dbReference type="ARBA" id="ARBA00022723"/>
    </source>
</evidence>
<keyword evidence="6" id="KW-0547">Nucleotide-binding</keyword>
<dbReference type="EC" id="2.7.1.40" evidence="3"/>
<comment type="pathway">
    <text evidence="1">Carbohydrate degradation; glycolysis; pyruvate from D-glyceraldehyde 3-phosphate: step 5/5.</text>
</comment>
<evidence type="ECO:0000256" key="1">
    <source>
        <dbReference type="ARBA" id="ARBA00004997"/>
    </source>
</evidence>
<dbReference type="Pfam" id="PF00224">
    <property type="entry name" value="PK"/>
    <property type="match status" value="1"/>
</dbReference>
<evidence type="ECO:0000256" key="11">
    <source>
        <dbReference type="ARBA" id="ARBA00023317"/>
    </source>
</evidence>
<dbReference type="InterPro" id="IPR040442">
    <property type="entry name" value="Pyrv_kinase-like_dom_sf"/>
</dbReference>
<dbReference type="GO" id="GO:0016301">
    <property type="term" value="F:kinase activity"/>
    <property type="evidence" value="ECO:0007669"/>
    <property type="project" value="UniProtKB-KW"/>
</dbReference>
<feature type="domain" description="Pyruvate kinase barrel" evidence="12">
    <location>
        <begin position="8"/>
        <end position="44"/>
    </location>
</feature>
<dbReference type="GO" id="GO:0000287">
    <property type="term" value="F:magnesium ion binding"/>
    <property type="evidence" value="ECO:0007669"/>
    <property type="project" value="InterPro"/>
</dbReference>
<keyword evidence="4" id="KW-0808">Transferase</keyword>
<evidence type="ECO:0000256" key="9">
    <source>
        <dbReference type="ARBA" id="ARBA00022842"/>
    </source>
</evidence>
<dbReference type="GO" id="GO:0030955">
    <property type="term" value="F:potassium ion binding"/>
    <property type="evidence" value="ECO:0007669"/>
    <property type="project" value="InterPro"/>
</dbReference>
<protein>
    <recommendedName>
        <fullName evidence="3">pyruvate kinase</fullName>
        <ecNumber evidence="3">2.7.1.40</ecNumber>
    </recommendedName>
</protein>
<evidence type="ECO:0000256" key="10">
    <source>
        <dbReference type="ARBA" id="ARBA00023152"/>
    </source>
</evidence>
<keyword evidence="5" id="KW-0479">Metal-binding</keyword>
<evidence type="ECO:0000259" key="12">
    <source>
        <dbReference type="Pfam" id="PF00224"/>
    </source>
</evidence>
<evidence type="ECO:0000256" key="7">
    <source>
        <dbReference type="ARBA" id="ARBA00022777"/>
    </source>
</evidence>
<evidence type="ECO:0000256" key="8">
    <source>
        <dbReference type="ARBA" id="ARBA00022840"/>
    </source>
</evidence>
<evidence type="ECO:0000256" key="2">
    <source>
        <dbReference type="ARBA" id="ARBA00008663"/>
    </source>
</evidence>
<keyword evidence="11" id="KW-0670">Pyruvate</keyword>
<evidence type="ECO:0000256" key="4">
    <source>
        <dbReference type="ARBA" id="ARBA00022679"/>
    </source>
</evidence>
<dbReference type="PANTHER" id="PTHR11817">
    <property type="entry name" value="PYRUVATE KINASE"/>
    <property type="match status" value="1"/>
</dbReference>
<keyword evidence="10" id="KW-0324">Glycolysis</keyword>
<dbReference type="AlphaFoldDB" id="X1J2E6"/>
<dbReference type="Gene3D" id="3.20.20.60">
    <property type="entry name" value="Phosphoenolpyruvate-binding domains"/>
    <property type="match status" value="1"/>
</dbReference>
<keyword evidence="9" id="KW-0460">Magnesium</keyword>
<dbReference type="EMBL" id="BARU01028601">
    <property type="protein sequence ID" value="GAH72499.1"/>
    <property type="molecule type" value="Genomic_DNA"/>
</dbReference>
<organism evidence="13">
    <name type="scientific">marine sediment metagenome</name>
    <dbReference type="NCBI Taxonomy" id="412755"/>
    <lineage>
        <taxon>unclassified sequences</taxon>
        <taxon>metagenomes</taxon>
        <taxon>ecological metagenomes</taxon>
    </lineage>
</organism>
<sequence length="44" mass="4732">MEGDHFVRAKIICTIGPASDAPETLWAMAEAGMDVARINFSHGD</sequence>
<dbReference type="InterPro" id="IPR001697">
    <property type="entry name" value="Pyr_Knase"/>
</dbReference>
<proteinExistence type="inferred from homology"/>
<dbReference type="GO" id="GO:0005524">
    <property type="term" value="F:ATP binding"/>
    <property type="evidence" value="ECO:0007669"/>
    <property type="project" value="UniProtKB-KW"/>
</dbReference>
<comment type="caution">
    <text evidence="13">The sequence shown here is derived from an EMBL/GenBank/DDBJ whole genome shotgun (WGS) entry which is preliminary data.</text>
</comment>
<comment type="similarity">
    <text evidence="2">Belongs to the pyruvate kinase family.</text>
</comment>
<evidence type="ECO:0000256" key="3">
    <source>
        <dbReference type="ARBA" id="ARBA00012142"/>
    </source>
</evidence>
<keyword evidence="8" id="KW-0067">ATP-binding</keyword>
<name>X1J2E6_9ZZZZ</name>
<dbReference type="SUPFAM" id="SSF51621">
    <property type="entry name" value="Phosphoenolpyruvate/pyruvate domain"/>
    <property type="match status" value="1"/>
</dbReference>
<dbReference type="InterPro" id="IPR015793">
    <property type="entry name" value="Pyrv_Knase_brl"/>
</dbReference>
<gene>
    <name evidence="13" type="ORF">S03H2_45625</name>
</gene>
<evidence type="ECO:0000313" key="13">
    <source>
        <dbReference type="EMBL" id="GAH72499.1"/>
    </source>
</evidence>
<accession>X1J2E6</accession>
<reference evidence="13" key="1">
    <citation type="journal article" date="2014" name="Front. Microbiol.">
        <title>High frequency of phylogenetically diverse reductive dehalogenase-homologous genes in deep subseafloor sedimentary metagenomes.</title>
        <authorList>
            <person name="Kawai M."/>
            <person name="Futagami T."/>
            <person name="Toyoda A."/>
            <person name="Takaki Y."/>
            <person name="Nishi S."/>
            <person name="Hori S."/>
            <person name="Arai W."/>
            <person name="Tsubouchi T."/>
            <person name="Morono Y."/>
            <person name="Uchiyama I."/>
            <person name="Ito T."/>
            <person name="Fujiyama A."/>
            <person name="Inagaki F."/>
            <person name="Takami H."/>
        </authorList>
    </citation>
    <scope>NUCLEOTIDE SEQUENCE</scope>
    <source>
        <strain evidence="13">Expedition CK06-06</strain>
    </source>
</reference>
<keyword evidence="7" id="KW-0418">Kinase</keyword>
<evidence type="ECO:0000256" key="6">
    <source>
        <dbReference type="ARBA" id="ARBA00022741"/>
    </source>
</evidence>